<dbReference type="Proteomes" id="UP001319882">
    <property type="component" value="Unassembled WGS sequence"/>
</dbReference>
<keyword evidence="5" id="KW-1185">Reference proteome</keyword>
<proteinExistence type="predicted"/>
<keyword evidence="1" id="KW-0328">Glycosyltransferase</keyword>
<evidence type="ECO:0000313" key="4">
    <source>
        <dbReference type="EMBL" id="MCB8889542.1"/>
    </source>
</evidence>
<keyword evidence="2" id="KW-0808">Transferase</keyword>
<feature type="domain" description="Glycosyltransferase 2-like" evidence="3">
    <location>
        <begin position="271"/>
        <end position="379"/>
    </location>
</feature>
<dbReference type="CDD" id="cd00761">
    <property type="entry name" value="Glyco_tranf_GTA_type"/>
    <property type="match status" value="1"/>
</dbReference>
<dbReference type="Pfam" id="PF00535">
    <property type="entry name" value="Glycos_transf_2"/>
    <property type="match status" value="1"/>
</dbReference>
<dbReference type="InterPro" id="IPR011990">
    <property type="entry name" value="TPR-like_helical_dom_sf"/>
</dbReference>
<organism evidence="4 5">
    <name type="scientific">Vreelandella malpeensis</name>
    <dbReference type="NCBI Taxonomy" id="1172368"/>
    <lineage>
        <taxon>Bacteria</taxon>
        <taxon>Pseudomonadati</taxon>
        <taxon>Pseudomonadota</taxon>
        <taxon>Gammaproteobacteria</taxon>
        <taxon>Oceanospirillales</taxon>
        <taxon>Halomonadaceae</taxon>
        <taxon>Vreelandella</taxon>
    </lineage>
</organism>
<dbReference type="SUPFAM" id="SSF53448">
    <property type="entry name" value="Nucleotide-diphospho-sugar transferases"/>
    <property type="match status" value="1"/>
</dbReference>
<dbReference type="RefSeq" id="WP_227390215.1">
    <property type="nucleotide sequence ID" value="NZ_JBHSCJ010000002.1"/>
</dbReference>
<dbReference type="PANTHER" id="PTHR22916:SF51">
    <property type="entry name" value="GLYCOSYLTRANSFERASE EPSH-RELATED"/>
    <property type="match status" value="1"/>
</dbReference>
<evidence type="ECO:0000256" key="1">
    <source>
        <dbReference type="ARBA" id="ARBA00022676"/>
    </source>
</evidence>
<evidence type="ECO:0000256" key="2">
    <source>
        <dbReference type="ARBA" id="ARBA00022679"/>
    </source>
</evidence>
<evidence type="ECO:0000259" key="3">
    <source>
        <dbReference type="Pfam" id="PF00535"/>
    </source>
</evidence>
<dbReference type="InterPro" id="IPR029044">
    <property type="entry name" value="Nucleotide-diphossugar_trans"/>
</dbReference>
<reference evidence="4 5" key="1">
    <citation type="journal article" date="2021" name="Sci. Rep.">
        <title>Genome analysis of a halophilic bacterium Halomonas malpeensis YU-PRIM-29(T) reveals its exopolysaccharide and pigment producing capabilities.</title>
        <authorList>
            <person name="Athmika"/>
            <person name="Ghate S.D."/>
            <person name="Arun A.B."/>
            <person name="Rao S.S."/>
            <person name="Kumar S.T.A."/>
            <person name="Kandiyil M.K."/>
            <person name="Saptami K."/>
            <person name="Rekha P.D."/>
        </authorList>
    </citation>
    <scope>NUCLEOTIDE SEQUENCE [LARGE SCALE GENOMIC DNA]</scope>
    <source>
        <strain evidence="5">prim 29</strain>
    </source>
</reference>
<dbReference type="PANTHER" id="PTHR22916">
    <property type="entry name" value="GLYCOSYLTRANSFERASE"/>
    <property type="match status" value="1"/>
</dbReference>
<dbReference type="InterPro" id="IPR001173">
    <property type="entry name" value="Glyco_trans_2-like"/>
</dbReference>
<evidence type="ECO:0000313" key="5">
    <source>
        <dbReference type="Proteomes" id="UP001319882"/>
    </source>
</evidence>
<dbReference type="SUPFAM" id="SSF48452">
    <property type="entry name" value="TPR-like"/>
    <property type="match status" value="1"/>
</dbReference>
<accession>A0ABS8DTC1</accession>
<dbReference type="Gene3D" id="3.90.550.10">
    <property type="entry name" value="Spore Coat Polysaccharide Biosynthesis Protein SpsA, Chain A"/>
    <property type="match status" value="1"/>
</dbReference>
<comment type="caution">
    <text evidence="4">The sequence shown here is derived from an EMBL/GenBank/DDBJ whole genome shotgun (WGS) entry which is preliminary data.</text>
</comment>
<protein>
    <submittedName>
        <fullName evidence="4">Glycosyltransferase family 2 protein</fullName>
    </submittedName>
</protein>
<dbReference type="EMBL" id="WHVL01000004">
    <property type="protein sequence ID" value="MCB8889542.1"/>
    <property type="molecule type" value="Genomic_DNA"/>
</dbReference>
<gene>
    <name evidence="4" type="ORF">GEV37_10490</name>
</gene>
<sequence>MFDIDKDTYRTVKKSKLINAKWYLEVYPDVASVGMDPILHYLKYGWRMGRNPCRRFDTRYYLDSYPDIKSSGKNPLLHYIKYGIHENRKINRDASSDKEAEIKDRIVAHLWGGHSRNSLFELQKIYNSEEYTLRERTFAAWHASRWFFFIDEYKAALEIAFKVREIDEEVSYQKRFVMLFTFCYLKLNDKIKARAELERYLAKKPNDSDALLAFTNTVGNDDELRIDYINRIFEESGFLKIRKIEEEKPLSMGNITAHSPEHAISNSEKVSIIMPIYNAEEYIDVAIRGLLEQTWQNIEIIAVDDRSTDNTFEKLKEWSEKDNRVIPILQEKNGGAYVARNSGLKIASGDYITTHDSDDWSHPQKIEVQVKYLQENSKKKGVITYWVRALENLVFTQNWRLNSELVHWSHSSFLFRKELMEKLGSWDRVLVGGDTEFIWRAEKAFGTWAIKKIKKTVPFSFSLDDETSLTRTKATHVKTIHFGLRHTYREACMWWHKNANSLKLIQNSERKFFAPTRMLDRTSDIIKIKKLYIADFSKKDCSQALFKYLISASSENRSQSAMFHWPDTNKIVENLHDGYFSMLKLGINAICAGEMVEVEELVIVDEEAVKHMLDALPIFVNKKMKISFFNKKNNSNSSSSISLDELLEEIYQTADSE</sequence>
<name>A0ABS8DTC1_9GAMM</name>